<reference evidence="2 3" key="1">
    <citation type="submission" date="2020-06" db="EMBL/GenBank/DDBJ databases">
        <authorList>
            <person name="Isaeva M.P."/>
            <person name="Chernysheva N.Y."/>
        </authorList>
    </citation>
    <scope>NUCLEOTIDE SEQUENCE [LARGE SCALE GENOMIC DNA]</scope>
    <source>
        <strain evidence="2 3">KMM 6746</strain>
    </source>
</reference>
<dbReference type="EMBL" id="JACATN010000001">
    <property type="protein sequence ID" value="MBT2160023.1"/>
    <property type="molecule type" value="Genomic_DNA"/>
</dbReference>
<protein>
    <submittedName>
        <fullName evidence="2">DUF3575 domain-containing protein</fullName>
    </submittedName>
</protein>
<dbReference type="RefSeq" id="WP_214610289.1">
    <property type="nucleotide sequence ID" value="NZ_JACATN010000001.1"/>
</dbReference>
<gene>
    <name evidence="2" type="ORF">HW347_02035</name>
</gene>
<name>A0ABS5W9C0_9FLAO</name>
<sequence length="195" mass="21989">MKKEYCILLCALGMVTSSLAQEKENIPKYKNQVSTNLLLPLFQSFDLNYERTVVNKWAIGLSGAIYGEGFSDFSTDSSGYYDRITNYEITPFVRFYLNGAQKKSHFFEFFGSIAEVDESGGYLRNVNEEGYGVYSIGTKTYTVGGLGAGYGYRFLLLKKKMVLEAQLGIRTNFNVDFFLLNGALVRTGIKVGYRF</sequence>
<dbReference type="Proteomes" id="UP000740413">
    <property type="component" value="Unassembled WGS sequence"/>
</dbReference>
<evidence type="ECO:0000313" key="3">
    <source>
        <dbReference type="Proteomes" id="UP000740413"/>
    </source>
</evidence>
<organism evidence="2 3">
    <name type="scientific">Zobellia barbeyronii</name>
    <dbReference type="NCBI Taxonomy" id="2748009"/>
    <lineage>
        <taxon>Bacteria</taxon>
        <taxon>Pseudomonadati</taxon>
        <taxon>Bacteroidota</taxon>
        <taxon>Flavobacteriia</taxon>
        <taxon>Flavobacteriales</taxon>
        <taxon>Flavobacteriaceae</taxon>
        <taxon>Zobellia</taxon>
    </lineage>
</organism>
<dbReference type="Pfam" id="PF12099">
    <property type="entry name" value="DUF3575"/>
    <property type="match status" value="1"/>
</dbReference>
<feature type="chain" id="PRO_5045090442" evidence="1">
    <location>
        <begin position="21"/>
        <end position="195"/>
    </location>
</feature>
<reference evidence="3" key="2">
    <citation type="submission" date="2023-07" db="EMBL/GenBank/DDBJ databases">
        <title>Zobellia barbeyronii sp. nov., a new marine flavobacterium, isolated from green and red algae.</title>
        <authorList>
            <person name="Nedashkovskaya O.I."/>
            <person name="Otstavnykh N."/>
            <person name="Zhukova N."/>
            <person name="Guzev K."/>
            <person name="Chausova V."/>
            <person name="Tekutyeva L."/>
            <person name="Mikhailov V."/>
            <person name="Isaeva M."/>
        </authorList>
    </citation>
    <scope>NUCLEOTIDE SEQUENCE [LARGE SCALE GENOMIC DNA]</scope>
    <source>
        <strain evidence="3">KMM 6746</strain>
    </source>
</reference>
<keyword evidence="1" id="KW-0732">Signal</keyword>
<accession>A0ABS5W9C0</accession>
<dbReference type="InterPro" id="IPR021958">
    <property type="entry name" value="DUF3575"/>
</dbReference>
<comment type="caution">
    <text evidence="2">The sequence shown here is derived from an EMBL/GenBank/DDBJ whole genome shotgun (WGS) entry which is preliminary data.</text>
</comment>
<proteinExistence type="predicted"/>
<evidence type="ECO:0000313" key="2">
    <source>
        <dbReference type="EMBL" id="MBT2160023.1"/>
    </source>
</evidence>
<keyword evidence="3" id="KW-1185">Reference proteome</keyword>
<evidence type="ECO:0000256" key="1">
    <source>
        <dbReference type="SAM" id="SignalP"/>
    </source>
</evidence>
<feature type="signal peptide" evidence="1">
    <location>
        <begin position="1"/>
        <end position="20"/>
    </location>
</feature>